<sequence length="723" mass="81182">MASKHTLNIEDLLSGFDSMKISALRHAAKLSPHIKECTIGPDCADLSQKKPIDKTPVKVDNRNDTTKENDPNVSNEGPSANSTPKSAEKKNATTSPFTPITHTDVTDCAAVQLKLHQQDIERQRLASVQKTLSERQTKIRLADEKREAQLAKNLEEAALIAARKEKDTEQRLLNAIKEQERLAQEASARRQAEIEQENRRLNDIQAQLKRRQEEIRRKAQLLDALRQHIGQFRLGTETFTKALTVIGVQHATKFTNQKKAVRMLQKDFEQLLQTINSNQEVSQTEVDQATNYCKLLDQVNAEVTEILAQIEASQKQQQEQEKQEQAKASEPPASTGQESSQQQTDSKPTDSTDSADGVQQLAGLTSQATENEPFFQPVSPECLQFYNEIKSFYEQHQTAVKQLMDDPSMKTYRFNCQKAINVPVNAISAVNREHFIDKYNKLAALLSGQNVKAGDGMVSINGHPLGRTYCTMLLAKKFVSQADTSISSNASAAFPVAAIAVALWQRFPDFGRFFLAYLHRECPYLVPYYLPQLEGQSQEDFLKTLGYRFADGGVLEKQDQYLKRMSGLARLYAAVIITIPRKDDPTPHPHGIEYGWRWLTNILNRFPQPDICATLIAEFVQTAGSDLHATYGKQFIKVLQVLQGDYMTALNRIDTGGPKARLEGLIKKILTEGRIERPEGIMSLTFDNLPVLVKASLDALNRTFAANPQLLANHTYQTLIVRH</sequence>
<keyword evidence="19" id="KW-1185">Reference proteome</keyword>
<dbReference type="PANTHER" id="PTHR12960:SF0">
    <property type="entry name" value="MRNA EXPORT FACTOR GLE1"/>
    <property type="match status" value="1"/>
</dbReference>
<feature type="compositionally biased region" description="Polar residues" evidence="17">
    <location>
        <begin position="71"/>
        <end position="85"/>
    </location>
</feature>
<dbReference type="EMBL" id="AXCM01001492">
    <property type="status" value="NOT_ANNOTATED_CDS"/>
    <property type="molecule type" value="Genomic_DNA"/>
</dbReference>
<dbReference type="GO" id="GO:0015031">
    <property type="term" value="P:protein transport"/>
    <property type="evidence" value="ECO:0007669"/>
    <property type="project" value="UniProtKB-KW"/>
</dbReference>
<keyword evidence="6" id="KW-0509">mRNA transport</keyword>
<evidence type="ECO:0000256" key="13">
    <source>
        <dbReference type="ARBA" id="ARBA00026227"/>
    </source>
</evidence>
<dbReference type="STRING" id="139723.A0A182MNU1"/>
<dbReference type="Gene3D" id="1.25.40.510">
    <property type="entry name" value="GLE1-like"/>
    <property type="match status" value="1"/>
</dbReference>
<dbReference type="Proteomes" id="UP000075883">
    <property type="component" value="Unassembled WGS sequence"/>
</dbReference>
<dbReference type="GO" id="GO:0005737">
    <property type="term" value="C:cytoplasm"/>
    <property type="evidence" value="ECO:0007669"/>
    <property type="project" value="UniProtKB-SubCell"/>
</dbReference>
<dbReference type="GO" id="GO:0005543">
    <property type="term" value="F:phospholipid binding"/>
    <property type="evidence" value="ECO:0007669"/>
    <property type="project" value="TreeGrafter"/>
</dbReference>
<reference evidence="18" key="2">
    <citation type="submission" date="2020-05" db="UniProtKB">
        <authorList>
            <consortium name="EnsemblMetazoa"/>
        </authorList>
    </citation>
    <scope>IDENTIFICATION</scope>
    <source>
        <strain evidence="18">A-37</strain>
    </source>
</reference>
<evidence type="ECO:0000256" key="7">
    <source>
        <dbReference type="ARBA" id="ARBA00022927"/>
    </source>
</evidence>
<dbReference type="GO" id="GO:0000822">
    <property type="term" value="F:inositol hexakisphosphate binding"/>
    <property type="evidence" value="ECO:0007669"/>
    <property type="project" value="TreeGrafter"/>
</dbReference>
<evidence type="ECO:0000313" key="19">
    <source>
        <dbReference type="Proteomes" id="UP000075883"/>
    </source>
</evidence>
<feature type="compositionally biased region" description="Polar residues" evidence="17">
    <location>
        <begin position="332"/>
        <end position="354"/>
    </location>
</feature>
<evidence type="ECO:0000256" key="17">
    <source>
        <dbReference type="SAM" id="MobiDB-lite"/>
    </source>
</evidence>
<feature type="region of interest" description="Disordered" evidence="17">
    <location>
        <begin position="40"/>
        <end position="101"/>
    </location>
</feature>
<evidence type="ECO:0000256" key="15">
    <source>
        <dbReference type="ARBA" id="ARBA00030897"/>
    </source>
</evidence>
<accession>A0A182MNU1</accession>
<dbReference type="InterPro" id="IPR038506">
    <property type="entry name" value="GLE1-like_sf"/>
</dbReference>
<proteinExistence type="inferred from homology"/>
<dbReference type="FunFam" id="1.25.40.510:FF:000001">
    <property type="entry name" value="Nucleoporin GLE1 isoform 1"/>
    <property type="match status" value="1"/>
</dbReference>
<dbReference type="GO" id="GO:0044614">
    <property type="term" value="C:nuclear pore cytoplasmic filaments"/>
    <property type="evidence" value="ECO:0007669"/>
    <property type="project" value="TreeGrafter"/>
</dbReference>
<keyword evidence="11" id="KW-0539">Nucleus</keyword>
<keyword evidence="7" id="KW-0653">Protein transport</keyword>
<evidence type="ECO:0000256" key="4">
    <source>
        <dbReference type="ARBA" id="ARBA00022448"/>
    </source>
</evidence>
<feature type="compositionally biased region" description="Basic and acidic residues" evidence="17">
    <location>
        <begin position="318"/>
        <end position="327"/>
    </location>
</feature>
<feature type="coiled-coil region" evidence="16">
    <location>
        <begin position="159"/>
        <end position="228"/>
    </location>
</feature>
<comment type="subcellular location">
    <subcellularLocation>
        <location evidence="1">Cytoplasm</location>
    </subcellularLocation>
    <subcellularLocation>
        <location evidence="2">Nucleus</location>
        <location evidence="2">Nuclear pore complex</location>
    </subcellularLocation>
</comment>
<keyword evidence="10" id="KW-0906">Nuclear pore complex</keyword>
<feature type="region of interest" description="Disordered" evidence="17">
    <location>
        <begin position="314"/>
        <end position="356"/>
    </location>
</feature>
<comment type="similarity">
    <text evidence="3">Belongs to the GLE1 family.</text>
</comment>
<dbReference type="GO" id="GO:0016973">
    <property type="term" value="P:poly(A)+ mRNA export from nucleus"/>
    <property type="evidence" value="ECO:0007669"/>
    <property type="project" value="InterPro"/>
</dbReference>
<evidence type="ECO:0000256" key="11">
    <source>
        <dbReference type="ARBA" id="ARBA00023242"/>
    </source>
</evidence>
<feature type="compositionally biased region" description="Basic and acidic residues" evidence="17">
    <location>
        <begin position="47"/>
        <end position="70"/>
    </location>
</feature>
<feature type="compositionally biased region" description="Polar residues" evidence="17">
    <location>
        <begin position="92"/>
        <end position="101"/>
    </location>
</feature>
<evidence type="ECO:0000256" key="6">
    <source>
        <dbReference type="ARBA" id="ARBA00022816"/>
    </source>
</evidence>
<dbReference type="AlphaFoldDB" id="A0A182MNU1"/>
<evidence type="ECO:0000256" key="3">
    <source>
        <dbReference type="ARBA" id="ARBA00011056"/>
    </source>
</evidence>
<evidence type="ECO:0000256" key="10">
    <source>
        <dbReference type="ARBA" id="ARBA00023132"/>
    </source>
</evidence>
<protein>
    <recommendedName>
        <fullName evidence="13">mRNA export factor GLE1</fullName>
    </recommendedName>
    <alternativeName>
        <fullName evidence="15">GLE1 RNA export mediator</fullName>
    </alternativeName>
    <alternativeName>
        <fullName evidence="14">Nucleoporin GLE1</fullName>
    </alternativeName>
</protein>
<evidence type="ECO:0000256" key="1">
    <source>
        <dbReference type="ARBA" id="ARBA00004496"/>
    </source>
</evidence>
<evidence type="ECO:0000256" key="12">
    <source>
        <dbReference type="ARBA" id="ARBA00024680"/>
    </source>
</evidence>
<keyword evidence="8" id="KW-0811">Translocation</keyword>
<dbReference type="PANTHER" id="PTHR12960">
    <property type="entry name" value="GLE-1-RELATED"/>
    <property type="match status" value="1"/>
</dbReference>
<dbReference type="Pfam" id="PF07817">
    <property type="entry name" value="GLE1"/>
    <property type="match status" value="1"/>
</dbReference>
<dbReference type="VEuPathDB" id="VectorBase:ACUA022748"/>
<evidence type="ECO:0000256" key="5">
    <source>
        <dbReference type="ARBA" id="ARBA00022490"/>
    </source>
</evidence>
<keyword evidence="5" id="KW-0963">Cytoplasm</keyword>
<evidence type="ECO:0000313" key="18">
    <source>
        <dbReference type="EnsemblMetazoa" id="ACUA022748-PA"/>
    </source>
</evidence>
<evidence type="ECO:0000256" key="9">
    <source>
        <dbReference type="ARBA" id="ARBA00023054"/>
    </source>
</evidence>
<comment type="function">
    <text evidence="12">Required for the export of mRNAs containing poly(A) tails from the nucleus into the cytoplasm. May be involved in the terminal step of the mRNA transport through the nuclear pore complex (NPC).</text>
</comment>
<dbReference type="GO" id="GO:0031369">
    <property type="term" value="F:translation initiation factor binding"/>
    <property type="evidence" value="ECO:0007669"/>
    <property type="project" value="TreeGrafter"/>
</dbReference>
<organism evidence="18 19">
    <name type="scientific">Anopheles culicifacies</name>
    <dbReference type="NCBI Taxonomy" id="139723"/>
    <lineage>
        <taxon>Eukaryota</taxon>
        <taxon>Metazoa</taxon>
        <taxon>Ecdysozoa</taxon>
        <taxon>Arthropoda</taxon>
        <taxon>Hexapoda</taxon>
        <taxon>Insecta</taxon>
        <taxon>Pterygota</taxon>
        <taxon>Neoptera</taxon>
        <taxon>Endopterygota</taxon>
        <taxon>Diptera</taxon>
        <taxon>Nematocera</taxon>
        <taxon>Culicoidea</taxon>
        <taxon>Culicidae</taxon>
        <taxon>Anophelinae</taxon>
        <taxon>Anopheles</taxon>
        <taxon>culicifacies species complex</taxon>
    </lineage>
</organism>
<dbReference type="EnsemblMetazoa" id="ACUA022748-RA">
    <property type="protein sequence ID" value="ACUA022748-PA"/>
    <property type="gene ID" value="ACUA022748"/>
</dbReference>
<name>A0A182MNU1_9DIPT</name>
<evidence type="ECO:0000256" key="14">
    <source>
        <dbReference type="ARBA" id="ARBA00029983"/>
    </source>
</evidence>
<reference evidence="19" key="1">
    <citation type="submission" date="2013-09" db="EMBL/GenBank/DDBJ databases">
        <title>The Genome Sequence of Anopheles culicifacies species A.</title>
        <authorList>
            <consortium name="The Broad Institute Genomics Platform"/>
            <person name="Neafsey D.E."/>
            <person name="Besansky N."/>
            <person name="Howell P."/>
            <person name="Walton C."/>
            <person name="Young S.K."/>
            <person name="Zeng Q."/>
            <person name="Gargeya S."/>
            <person name="Fitzgerald M."/>
            <person name="Haas B."/>
            <person name="Abouelleil A."/>
            <person name="Allen A.W."/>
            <person name="Alvarado L."/>
            <person name="Arachchi H.M."/>
            <person name="Berlin A.M."/>
            <person name="Chapman S.B."/>
            <person name="Gainer-Dewar J."/>
            <person name="Goldberg J."/>
            <person name="Griggs A."/>
            <person name="Gujja S."/>
            <person name="Hansen M."/>
            <person name="Howarth C."/>
            <person name="Imamovic A."/>
            <person name="Ireland A."/>
            <person name="Larimer J."/>
            <person name="McCowan C."/>
            <person name="Murphy C."/>
            <person name="Pearson M."/>
            <person name="Poon T.W."/>
            <person name="Priest M."/>
            <person name="Roberts A."/>
            <person name="Saif S."/>
            <person name="Shea T."/>
            <person name="Sisk P."/>
            <person name="Sykes S."/>
            <person name="Wortman J."/>
            <person name="Nusbaum C."/>
            <person name="Birren B."/>
        </authorList>
    </citation>
    <scope>NUCLEOTIDE SEQUENCE [LARGE SCALE GENOMIC DNA]</scope>
    <source>
        <strain evidence="19">A-37</strain>
    </source>
</reference>
<evidence type="ECO:0000256" key="2">
    <source>
        <dbReference type="ARBA" id="ARBA00004567"/>
    </source>
</evidence>
<dbReference type="InterPro" id="IPR012476">
    <property type="entry name" value="GLE1"/>
</dbReference>
<evidence type="ECO:0000256" key="16">
    <source>
        <dbReference type="SAM" id="Coils"/>
    </source>
</evidence>
<keyword evidence="4" id="KW-0813">Transport</keyword>
<evidence type="ECO:0000256" key="8">
    <source>
        <dbReference type="ARBA" id="ARBA00023010"/>
    </source>
</evidence>
<keyword evidence="9 16" id="KW-0175">Coiled coil</keyword>